<dbReference type="InterPro" id="IPR015406">
    <property type="entry name" value="GpJ_CSF"/>
</dbReference>
<evidence type="ECO:0000256" key="1">
    <source>
        <dbReference type="SAM" id="SignalP"/>
    </source>
</evidence>
<name>A0A370VBK9_9ESCH</name>
<comment type="caution">
    <text evidence="3">The sequence shown here is derived from an EMBL/GenBank/DDBJ whole genome shotgun (WGS) entry which is preliminary data.</text>
</comment>
<reference evidence="3 4" key="1">
    <citation type="submission" date="2018-06" db="EMBL/GenBank/DDBJ databases">
        <title>Recombination Drives Gene Content and Phenotype Evolution in Wild Type E. coli Strains.</title>
        <authorList>
            <person name="Field C.M."/>
            <person name="Silander O.K."/>
            <person name="Van Nimwegen E."/>
        </authorList>
    </citation>
    <scope>NUCLEOTIDE SEQUENCE [LARGE SCALE GENOMIC DNA]</scope>
    <source>
        <strain evidence="3 4">SC344</strain>
    </source>
</reference>
<dbReference type="PANTHER" id="PTHR36251">
    <property type="entry name" value="FELS-1 PROPHAGE HOST SPECIFICITY PROTEIN-RELATED"/>
    <property type="match status" value="1"/>
</dbReference>
<feature type="signal peptide" evidence="1">
    <location>
        <begin position="1"/>
        <end position="22"/>
    </location>
</feature>
<feature type="chain" id="PRO_5016803916" evidence="1">
    <location>
        <begin position="23"/>
        <end position="1185"/>
    </location>
</feature>
<dbReference type="Proteomes" id="UP000254454">
    <property type="component" value="Unassembled WGS sequence"/>
</dbReference>
<evidence type="ECO:0000313" key="3">
    <source>
        <dbReference type="EMBL" id="RDR28716.1"/>
    </source>
</evidence>
<proteinExistence type="predicted"/>
<keyword evidence="1" id="KW-0732">Signal</keyword>
<dbReference type="PANTHER" id="PTHR36251:SF2">
    <property type="entry name" value="GIFSY-2 PROPHAGE HOST SPECIFICITY PROTEIN J, PHAGE LAMBDA"/>
    <property type="match status" value="1"/>
</dbReference>
<dbReference type="Pfam" id="PF13550">
    <property type="entry name" value="Phage-tail_3"/>
    <property type="match status" value="1"/>
</dbReference>
<dbReference type="InterPro" id="IPR036116">
    <property type="entry name" value="FN3_sf"/>
</dbReference>
<dbReference type="InterPro" id="IPR003961">
    <property type="entry name" value="FN3_dom"/>
</dbReference>
<dbReference type="Pfam" id="PF09327">
    <property type="entry name" value="Phage_Tail_Tip"/>
    <property type="match status" value="1"/>
</dbReference>
<dbReference type="AlphaFoldDB" id="A0A370VBK9"/>
<dbReference type="EMBL" id="QONO01000026">
    <property type="protein sequence ID" value="RDR28716.1"/>
    <property type="molecule type" value="Genomic_DNA"/>
</dbReference>
<accession>A0A370VBK9</accession>
<dbReference type="PROSITE" id="PS50853">
    <property type="entry name" value="FN3"/>
    <property type="match status" value="1"/>
</dbReference>
<gene>
    <name evidence="3" type="ORF">C4A13_01044</name>
</gene>
<dbReference type="SMART" id="SM00060">
    <property type="entry name" value="FN3"/>
    <property type="match status" value="1"/>
</dbReference>
<evidence type="ECO:0000259" key="2">
    <source>
        <dbReference type="PROSITE" id="PS50853"/>
    </source>
</evidence>
<organism evidence="3 4">
    <name type="scientific">Escherichia marmotae</name>
    <dbReference type="NCBI Taxonomy" id="1499973"/>
    <lineage>
        <taxon>Bacteria</taxon>
        <taxon>Pseudomonadati</taxon>
        <taxon>Pseudomonadota</taxon>
        <taxon>Gammaproteobacteria</taxon>
        <taxon>Enterobacterales</taxon>
        <taxon>Enterobacteriaceae</taxon>
        <taxon>Escherichia</taxon>
    </lineage>
</organism>
<evidence type="ECO:0000313" key="4">
    <source>
        <dbReference type="Proteomes" id="UP000254454"/>
    </source>
</evidence>
<dbReference type="Gene3D" id="2.60.40.10">
    <property type="entry name" value="Immunoglobulins"/>
    <property type="match status" value="1"/>
</dbReference>
<dbReference type="CDD" id="cd00063">
    <property type="entry name" value="FN3"/>
    <property type="match status" value="1"/>
</dbReference>
<dbReference type="InterPro" id="IPR032876">
    <property type="entry name" value="J_dom"/>
</dbReference>
<dbReference type="SUPFAM" id="SSF49265">
    <property type="entry name" value="Fibronectin type III"/>
    <property type="match status" value="1"/>
</dbReference>
<dbReference type="Pfam" id="PF00041">
    <property type="entry name" value="fn3"/>
    <property type="match status" value="1"/>
</dbReference>
<sequence>MAVVAVLTAVIAGASAAAAAYAAVGLAASIAIGVGVAALSYVASSQMMRVGDQGVNYPSTGTVNSRSTSPSTGIPIVYGGTNRSLTEESFVKVGSIVVWQNVYKGQSNQLCTVHAISIGEIGRAPGAQSGAVIKQVYFDNSPILLDDAEITSEGIVSTSLMREKYRNFLQLEIRFGKPSYGGSMTLARQYGGSRWTDEMRGDGLVQVCSVIRKTNGSLTDGILVNQNYALSLEMKGRLIYDLTDNIRKPSSNPPSQLYDFITNNEFGFNTDPNDIDIASFRNCAMYCKNNELYSNGAIAYDKSYKENLESILSTFGGVIYESNGIMYLTVDTADVPLYHFDEKNILGTVNITTGSNTDYANVFDVTYTNPGGDYSEDIIRYPSDTLTNETVVRDGLIIKKDLNLKWIQDKKQLAKMANTELLKSKYILNSITFNTYVTDLTVYDVFTLSFKEAGFVNNKFRVIQRTVPMTVDKTGVVQITAIAYADGIYQGKDPGRFPQDGITNLPNATYVEPPSNLQVQKLGATVNGNAVLMTWDLSQDSSVRGYKIRYKRSDSNTWISIGNVGQYTTEFQILNLIHGVKYDFGIEAYNTLGYSSELVAIFNQTPQVIFALPKITNLDMTNDNMGLNQTYSQDFIFRWDDQSTLPVNGKRFSDFFKYYEIRVYDRYRTYIKSYFTTDFNWTYTFAMNQSDGLNRYRVIGIIAHGHGTGIYSEEVQIEVSNPQHPQLLGVRLRNGYDNVFLEWDESNVPDYSGVVFQCAKDEGFSSDVHYFSSSNRFSASFGIEDGSWFGRLAAYDVMGQDELVWSPTIGFNQNTKVPYSKLNDDVVDELLNSDVATGIIEKHIVDDLGSRWQVQVTNNGNVSGVSLANDGKNSAFTVMADRFSIISTDSAKQTDKVYPFVVQNGKTYINSAVIGDAAINTGQINDLAVSRAKIQIAAIDSARIAQASILNGHIVNGVIDSAKISQQIQSTNWNGSTGWMINKNGKASFQDVSVRGNIQATSGTMNNVTINQDCTILGTLNASRIVGDQCRPQSTGVNRQGNVWAPPGVEFPENYRPEPGRLYVGLRIKGEDFARTLNSNMSFYFTCWKWNYFQVFVGGDGIANRLLWGYDAGSGGEDTPVSYKIDNIQIPAVGRGKMNYLYVMASDGRSGSCGLDIGAHQGNNNLPGDRLDLFLFRSGENPVSN</sequence>
<dbReference type="InterPro" id="IPR013783">
    <property type="entry name" value="Ig-like_fold"/>
</dbReference>
<feature type="domain" description="Fibronectin type-III" evidence="2">
    <location>
        <begin position="513"/>
        <end position="608"/>
    </location>
</feature>
<dbReference type="InterPro" id="IPR053171">
    <property type="entry name" value="Viral_Tip_Attach_Protein"/>
</dbReference>
<protein>
    <submittedName>
        <fullName evidence="3">Fibronectin type III protein</fullName>
    </submittedName>
</protein>
<dbReference type="RefSeq" id="WP_115439783.1">
    <property type="nucleotide sequence ID" value="NZ_QONN01000079.1"/>
</dbReference>